<gene>
    <name evidence="2" type="ORF">TRAPUB_12287</name>
</gene>
<reference evidence="2 3" key="1">
    <citation type="submission" date="2016-10" db="EMBL/GenBank/DDBJ databases">
        <title>Genome sequence of the basidiomycete white-rot fungus Trametes pubescens.</title>
        <authorList>
            <person name="Makela M.R."/>
            <person name="Granchi Z."/>
            <person name="Peng M."/>
            <person name="De Vries R.P."/>
            <person name="Grigoriev I."/>
            <person name="Riley R."/>
            <person name="Hilden K."/>
        </authorList>
    </citation>
    <scope>NUCLEOTIDE SEQUENCE [LARGE SCALE GENOMIC DNA]</scope>
    <source>
        <strain evidence="2 3">FBCC735</strain>
    </source>
</reference>
<feature type="compositionally biased region" description="Polar residues" evidence="1">
    <location>
        <begin position="38"/>
        <end position="53"/>
    </location>
</feature>
<evidence type="ECO:0000256" key="1">
    <source>
        <dbReference type="SAM" id="MobiDB-lite"/>
    </source>
</evidence>
<sequence length="107" mass="10962">MVQRGDHCLTSIPEMTPYTPSASPTTFLLSRKALSASSIRPLSDATNNSTSAPDNAAPSPLGFAVAVSADGANANSHNQEQNRDTGSEESPPAYTPAPAHDGIAIAV</sequence>
<organism evidence="2 3">
    <name type="scientific">Trametes pubescens</name>
    <name type="common">White-rot fungus</name>
    <dbReference type="NCBI Taxonomy" id="154538"/>
    <lineage>
        <taxon>Eukaryota</taxon>
        <taxon>Fungi</taxon>
        <taxon>Dikarya</taxon>
        <taxon>Basidiomycota</taxon>
        <taxon>Agaricomycotina</taxon>
        <taxon>Agaricomycetes</taxon>
        <taxon>Polyporales</taxon>
        <taxon>Polyporaceae</taxon>
        <taxon>Trametes</taxon>
    </lineage>
</organism>
<dbReference type="AlphaFoldDB" id="A0A1M2VUI5"/>
<dbReference type="EMBL" id="MNAD01000676">
    <property type="protein sequence ID" value="OJT11180.1"/>
    <property type="molecule type" value="Genomic_DNA"/>
</dbReference>
<feature type="region of interest" description="Disordered" evidence="1">
    <location>
        <begin position="38"/>
        <end position="107"/>
    </location>
</feature>
<evidence type="ECO:0000313" key="3">
    <source>
        <dbReference type="Proteomes" id="UP000184267"/>
    </source>
</evidence>
<protein>
    <submittedName>
        <fullName evidence="2">Uncharacterized protein</fullName>
    </submittedName>
</protein>
<proteinExistence type="predicted"/>
<keyword evidence="3" id="KW-1185">Reference proteome</keyword>
<dbReference type="Proteomes" id="UP000184267">
    <property type="component" value="Unassembled WGS sequence"/>
</dbReference>
<comment type="caution">
    <text evidence="2">The sequence shown here is derived from an EMBL/GenBank/DDBJ whole genome shotgun (WGS) entry which is preliminary data.</text>
</comment>
<evidence type="ECO:0000313" key="2">
    <source>
        <dbReference type="EMBL" id="OJT11180.1"/>
    </source>
</evidence>
<dbReference type="OrthoDB" id="10556592at2759"/>
<accession>A0A1M2VUI5</accession>
<feature type="region of interest" description="Disordered" evidence="1">
    <location>
        <begin position="1"/>
        <end position="23"/>
    </location>
</feature>
<name>A0A1M2VUI5_TRAPU</name>